<dbReference type="PANTHER" id="PTHR33931:SF2">
    <property type="entry name" value="HOLIN-LIKE PROTEIN CIDA"/>
    <property type="match status" value="1"/>
</dbReference>
<keyword evidence="3 6" id="KW-0812">Transmembrane</keyword>
<feature type="transmembrane region" description="Helical" evidence="6">
    <location>
        <begin position="63"/>
        <end position="84"/>
    </location>
</feature>
<proteinExistence type="predicted"/>
<dbReference type="NCBIfam" id="NF002460">
    <property type="entry name" value="PRK01658.1"/>
    <property type="match status" value="1"/>
</dbReference>
<dbReference type="AlphaFoldDB" id="A0A229USR7"/>
<name>A0A229USR7_9BACL</name>
<dbReference type="OrthoDB" id="3176438at2"/>
<organism evidence="7 8">
    <name type="scientific">Paenibacillus rigui</name>
    <dbReference type="NCBI Taxonomy" id="554312"/>
    <lineage>
        <taxon>Bacteria</taxon>
        <taxon>Bacillati</taxon>
        <taxon>Bacillota</taxon>
        <taxon>Bacilli</taxon>
        <taxon>Bacillales</taxon>
        <taxon>Paenibacillaceae</taxon>
        <taxon>Paenibacillus</taxon>
    </lineage>
</organism>
<reference evidence="7 8" key="1">
    <citation type="submission" date="2017-07" db="EMBL/GenBank/DDBJ databases">
        <title>Genome sequencing and assembly of Paenibacillus rigui.</title>
        <authorList>
            <person name="Mayilraj S."/>
        </authorList>
    </citation>
    <scope>NUCLEOTIDE SEQUENCE [LARGE SCALE GENOMIC DNA]</scope>
    <source>
        <strain evidence="7 8">JCM 16352</strain>
    </source>
</reference>
<evidence type="ECO:0000313" key="8">
    <source>
        <dbReference type="Proteomes" id="UP000215509"/>
    </source>
</evidence>
<dbReference type="Pfam" id="PF03788">
    <property type="entry name" value="LrgA"/>
    <property type="match status" value="1"/>
</dbReference>
<keyword evidence="8" id="KW-1185">Reference proteome</keyword>
<evidence type="ECO:0000256" key="2">
    <source>
        <dbReference type="ARBA" id="ARBA00022475"/>
    </source>
</evidence>
<protein>
    <submittedName>
        <fullName evidence="7">Holin</fullName>
    </submittedName>
</protein>
<gene>
    <name evidence="7" type="ORF">CF651_09840</name>
</gene>
<comment type="subcellular location">
    <subcellularLocation>
        <location evidence="1">Cell membrane</location>
        <topology evidence="1">Multi-pass membrane protein</topology>
    </subcellularLocation>
</comment>
<dbReference type="GO" id="GO:0005886">
    <property type="term" value="C:plasma membrane"/>
    <property type="evidence" value="ECO:0007669"/>
    <property type="project" value="UniProtKB-SubCell"/>
</dbReference>
<feature type="transmembrane region" description="Helical" evidence="6">
    <location>
        <begin position="90"/>
        <end position="115"/>
    </location>
</feature>
<dbReference type="EMBL" id="NMQW01000014">
    <property type="protein sequence ID" value="OXM86468.1"/>
    <property type="molecule type" value="Genomic_DNA"/>
</dbReference>
<keyword evidence="2" id="KW-1003">Cell membrane</keyword>
<evidence type="ECO:0000313" key="7">
    <source>
        <dbReference type="EMBL" id="OXM86468.1"/>
    </source>
</evidence>
<keyword evidence="5 6" id="KW-0472">Membrane</keyword>
<evidence type="ECO:0000256" key="6">
    <source>
        <dbReference type="SAM" id="Phobius"/>
    </source>
</evidence>
<feature type="transmembrane region" description="Helical" evidence="6">
    <location>
        <begin position="31"/>
        <end position="51"/>
    </location>
</feature>
<accession>A0A229USR7</accession>
<keyword evidence="4 6" id="KW-1133">Transmembrane helix</keyword>
<dbReference type="InterPro" id="IPR005538">
    <property type="entry name" value="LrgA/CidA"/>
</dbReference>
<dbReference type="PANTHER" id="PTHR33931">
    <property type="entry name" value="HOLIN-LIKE PROTEIN CIDA-RELATED"/>
    <property type="match status" value="1"/>
</dbReference>
<dbReference type="Proteomes" id="UP000215509">
    <property type="component" value="Unassembled WGS sequence"/>
</dbReference>
<evidence type="ECO:0000256" key="1">
    <source>
        <dbReference type="ARBA" id="ARBA00004651"/>
    </source>
</evidence>
<evidence type="ECO:0000256" key="5">
    <source>
        <dbReference type="ARBA" id="ARBA00023136"/>
    </source>
</evidence>
<dbReference type="RefSeq" id="WP_094014684.1">
    <property type="nucleotide sequence ID" value="NZ_NMQW01000014.1"/>
</dbReference>
<sequence>MRTFVKSTLQVLIFIIISYVMNRIADTLHVSIPGSILGLGLVFVLLQTKVIKLEWLDLGAKWLLAEMLLFFIPPAAGMIQYKALLLNSGFRIVLVVVISTVLVMVCAGLVAEWIAKPKENKPS</sequence>
<evidence type="ECO:0000256" key="3">
    <source>
        <dbReference type="ARBA" id="ARBA00022692"/>
    </source>
</evidence>
<comment type="caution">
    <text evidence="7">The sequence shown here is derived from an EMBL/GenBank/DDBJ whole genome shotgun (WGS) entry which is preliminary data.</text>
</comment>
<evidence type="ECO:0000256" key="4">
    <source>
        <dbReference type="ARBA" id="ARBA00022989"/>
    </source>
</evidence>